<dbReference type="EC" id="1.4.3.-" evidence="7"/>
<evidence type="ECO:0000313" key="10">
    <source>
        <dbReference type="EMBL" id="KAK7711520.1"/>
    </source>
</evidence>
<protein>
    <recommendedName>
        <fullName evidence="7">Amine oxidase</fullName>
        <ecNumber evidence="7">1.4.3.-</ecNumber>
    </recommendedName>
</protein>
<dbReference type="Pfam" id="PF01179">
    <property type="entry name" value="Cu_amine_oxid"/>
    <property type="match status" value="1"/>
</dbReference>
<sequence length="822" mass="92924">MRLSKNNSAIGGLSAYLITLASLTEHALSLPSPEPKASWVRKGQGRKAISDVLRGKRDHLGRSVPSASNETESCVGTLAAELSAPKVNVWAEIEEADAAAVVAWLFSQPEFNLTTTENATEWDNTVLLVEAIQPNKSDVLPYIDGAASTPPKWAKAILDMRAFEEPYYQEIMVGPLPLDNSTTTWSPLAYPLTKDSGGRVRNLEADAEKLFSEWIYPITSSIADITLDLWNGTAMGLDNDTLDVFGIDPYWQDDGRIIRWDTFWNIPQDDFDAETLLPLGLFFQSDVTGRDPSQWSLEGWLYNGIFYETTEDFRTAYWSEGFEKLGANVEGTWAGTDQQGPVMPMDTLFPPTMVSPAGSRFGVDREQKYVEWMDFSFYIGFSRDTGISLHDIRYKGERLIYELALQEALAHYAGNDPVQSGTSYLDTYYGFGPYAFELVPGYDCPTYATYLNTSFYVSETTHTHINSICLFEYDADFPIQRHSTSNYVSVTKNTYFSVRSVSTVGNYDYMFTYTFFMDGSIAVEVRASGYIQSAYFAQNQDYGFQIHDHLSGSMHDHVLNWKVDFDILGTENSVQLMSQKPVTTTYPWSGNKTRNTMKLERSFIETEDDGRLNWDFNGQTQVIVVNQDEKNQYGEYRGYRILPYTGLAHLTVQNSSNLVNAAHWAEHDLQVTKRKDTEPKSAHRFNSQDVYDPPINFDDFFDGESLEQEDLVVWFNLGMHHVPHTGDLPNTVFTTAHSGMQFMPSNYFTGDQSRNTVNMVRINYKDGNTSAVELFGQKSEQGTCEIDYAPGEADLWGYTGDVVVRKFPYDPNNPYFETESIV</sequence>
<dbReference type="Gene3D" id="2.70.98.20">
    <property type="entry name" value="Copper amine oxidase, catalytic domain"/>
    <property type="match status" value="1"/>
</dbReference>
<proteinExistence type="inferred from homology"/>
<dbReference type="Pfam" id="PF09248">
    <property type="entry name" value="DUF1965"/>
    <property type="match status" value="1"/>
</dbReference>
<dbReference type="Gene3D" id="3.10.450.40">
    <property type="match status" value="2"/>
</dbReference>
<dbReference type="SUPFAM" id="SSF54416">
    <property type="entry name" value="Amine oxidase N-terminal region"/>
    <property type="match status" value="2"/>
</dbReference>
<gene>
    <name evidence="10" type="ORF">SLS63_012659</name>
</gene>
<evidence type="ECO:0000256" key="6">
    <source>
        <dbReference type="ARBA" id="ARBA00023008"/>
    </source>
</evidence>
<dbReference type="InterPro" id="IPR000269">
    <property type="entry name" value="Cu_amine_oxidase"/>
</dbReference>
<evidence type="ECO:0000256" key="4">
    <source>
        <dbReference type="ARBA" id="ARBA00022772"/>
    </source>
</evidence>
<keyword evidence="6 7" id="KW-0186">Copper</keyword>
<comment type="cofactor">
    <cofactor evidence="7">
        <name>Cu cation</name>
        <dbReference type="ChEBI" id="CHEBI:23378"/>
    </cofactor>
    <text evidence="7">Contains 1 topaquinone per subunit.</text>
</comment>
<keyword evidence="4 7" id="KW-0801">TPQ</keyword>
<keyword evidence="11" id="KW-1185">Reference proteome</keyword>
<reference evidence="10 11" key="1">
    <citation type="submission" date="2024-02" db="EMBL/GenBank/DDBJ databases">
        <title>De novo assembly and annotation of 12 fungi associated with fruit tree decline syndrome in Ontario, Canada.</title>
        <authorList>
            <person name="Sulman M."/>
            <person name="Ellouze W."/>
            <person name="Ilyukhin E."/>
        </authorList>
    </citation>
    <scope>NUCLEOTIDE SEQUENCE [LARGE SCALE GENOMIC DNA]</scope>
    <source>
        <strain evidence="10 11">M169</strain>
    </source>
</reference>
<evidence type="ECO:0000313" key="11">
    <source>
        <dbReference type="Proteomes" id="UP001430848"/>
    </source>
</evidence>
<evidence type="ECO:0000256" key="3">
    <source>
        <dbReference type="ARBA" id="ARBA00022723"/>
    </source>
</evidence>
<dbReference type="EMBL" id="JAKNSF020000145">
    <property type="protein sequence ID" value="KAK7711520.1"/>
    <property type="molecule type" value="Genomic_DNA"/>
</dbReference>
<dbReference type="SUPFAM" id="SSF49998">
    <property type="entry name" value="Amine oxidase catalytic domain"/>
    <property type="match status" value="1"/>
</dbReference>
<comment type="similarity">
    <text evidence="2 7">Belongs to the copper/topaquinone oxidase family.</text>
</comment>
<feature type="domain" description="DUF1965" evidence="9">
    <location>
        <begin position="274"/>
        <end position="341"/>
    </location>
</feature>
<organism evidence="10 11">
    <name type="scientific">Diaporthe eres</name>
    <name type="common">Phomopsis oblonga</name>
    <dbReference type="NCBI Taxonomy" id="83184"/>
    <lineage>
        <taxon>Eukaryota</taxon>
        <taxon>Fungi</taxon>
        <taxon>Dikarya</taxon>
        <taxon>Ascomycota</taxon>
        <taxon>Pezizomycotina</taxon>
        <taxon>Sordariomycetes</taxon>
        <taxon>Sordariomycetidae</taxon>
        <taxon>Diaporthales</taxon>
        <taxon>Diaporthaceae</taxon>
        <taxon>Diaporthe</taxon>
        <taxon>Diaporthe eres species complex</taxon>
    </lineage>
</organism>
<dbReference type="PRINTS" id="PR00766">
    <property type="entry name" value="CUDAOXIDASE"/>
</dbReference>
<evidence type="ECO:0000259" key="9">
    <source>
        <dbReference type="Pfam" id="PF09248"/>
    </source>
</evidence>
<dbReference type="InterPro" id="IPR036460">
    <property type="entry name" value="Cu_amine_oxidase_C_sf"/>
</dbReference>
<keyword evidence="3 7" id="KW-0479">Metal-binding</keyword>
<comment type="PTM">
    <text evidence="7">Topaquinone (TPQ) is generated by copper-dependent autoxidation of a specific tyrosyl residue.</text>
</comment>
<feature type="domain" description="Copper amine oxidase catalytic" evidence="8">
    <location>
        <begin position="352"/>
        <end position="753"/>
    </location>
</feature>
<dbReference type="PANTHER" id="PTHR10638:SF20">
    <property type="entry name" value="AMINE OXIDASE"/>
    <property type="match status" value="1"/>
</dbReference>
<dbReference type="InterPro" id="IPR015798">
    <property type="entry name" value="Cu_amine_oxidase_C"/>
</dbReference>
<dbReference type="InterPro" id="IPR016182">
    <property type="entry name" value="Cu_amine_oxidase_N-reg"/>
</dbReference>
<accession>A0ABR1NQJ4</accession>
<evidence type="ECO:0000256" key="1">
    <source>
        <dbReference type="ARBA" id="ARBA00001935"/>
    </source>
</evidence>
<evidence type="ECO:0000256" key="7">
    <source>
        <dbReference type="RuleBase" id="RU000672"/>
    </source>
</evidence>
<comment type="cofactor">
    <cofactor evidence="1">
        <name>Cu cation</name>
        <dbReference type="ChEBI" id="CHEBI:23378"/>
    </cofactor>
</comment>
<evidence type="ECO:0000256" key="5">
    <source>
        <dbReference type="ARBA" id="ARBA00023002"/>
    </source>
</evidence>
<dbReference type="Proteomes" id="UP001430848">
    <property type="component" value="Unassembled WGS sequence"/>
</dbReference>
<name>A0ABR1NQJ4_DIAER</name>
<evidence type="ECO:0000259" key="8">
    <source>
        <dbReference type="Pfam" id="PF01179"/>
    </source>
</evidence>
<dbReference type="InterPro" id="IPR015328">
    <property type="entry name" value="DUF1965"/>
</dbReference>
<keyword evidence="5 7" id="KW-0560">Oxidoreductase</keyword>
<evidence type="ECO:0000256" key="2">
    <source>
        <dbReference type="ARBA" id="ARBA00007983"/>
    </source>
</evidence>
<dbReference type="PANTHER" id="PTHR10638">
    <property type="entry name" value="COPPER AMINE OXIDASE"/>
    <property type="match status" value="1"/>
</dbReference>
<comment type="caution">
    <text evidence="10">The sequence shown here is derived from an EMBL/GenBank/DDBJ whole genome shotgun (WGS) entry which is preliminary data.</text>
</comment>